<keyword evidence="3" id="KW-0328">Glycosyltransferase</keyword>
<dbReference type="PROSITE" id="PS51178">
    <property type="entry name" value="PASTA"/>
    <property type="match status" value="2"/>
</dbReference>
<dbReference type="SMART" id="SM00740">
    <property type="entry name" value="PASTA"/>
    <property type="match status" value="2"/>
</dbReference>
<dbReference type="Pfam" id="PF03793">
    <property type="entry name" value="PASTA"/>
    <property type="match status" value="2"/>
</dbReference>
<keyword evidence="5" id="KW-0378">Hydrolase</keyword>
<sequence length="918" mass="96541">MPETKRTGSGVLGGLLGVVGLSAVAGVLVTAAVTPAIAVSGAAASSAISMFDNMPSYLEIDELMLPTTLMYVNPDNGQEVEWTKFYDQNRSPVNFDQVAPVVYDAVLSSEDPRYYQHGGVDLIGTTRALLSNASGGQTQGGSSISQQYVKNVLIQRCERDAEAELDADNNVVKTRDEVLRNCWEEATNATGAEGYERKLQEMRYAIALEQRYSKNDILLGYLNIANFGGTNYGIDASSKYYFNVPASQLSVSQAATLAGIVQNPNSYRIDLPGGSFTGSDGTPRNTAPDGSIDDVEPTTIQALYTLRDEGVINDEQLLAAADGYSATKGRQLYVLSRMLDDGKINRDQYIQAAIEPITPAITQPVTGCQSTGSAAYFCQYVVSTIQNDPAFGETQEARDRALRQDGLKIYTTIDPRVQAAAEQSMAEYAPTSIEGMKFGAVATSVEAKTGRVLAIAQNTRYVPGYTEDPNESSIVFAGDRATGGSGGFGAGSTFKLFTLIDWLEQGKSLREVVNGTDRNIPRMTNSCEGQGDWVNPGSDRIRNFGNQRGYNGTPLQFTAQSLNTGFIGMAAELDLCDITNVVAKMGVTNPTNGEQINVDVPSDIIGTESVSPIAMAGAYAAVANGGTLCQPKVIDRVVDNNGVDRPELVPARSCSTVLTPEVASTAAFALQGVMVRGGTGSQANPFDGTPMLGKTGTNEQRHSWMIESSTNVTTAVMAGNYDGLVDISRTYAYDRRVMDIRYPIALQIQAAANAAYGGDEFPAPAQNLIRQVVREVPNVVGQTIDQARATLEGAGWEVAVGEAVNSDQPTNIIVQQNPSGQAPGGTVVTINPSNGQAVTVPDVSGQNPAVAAGALNAAGFSAVQGSCTPDPSAGGGRVTGTDPGAGTATTRGATVAINFAAAACPGQGGPGNDEDDDE</sequence>
<dbReference type="Gene3D" id="3.40.710.10">
    <property type="entry name" value="DD-peptidase/beta-lactamase superfamily"/>
    <property type="match status" value="1"/>
</dbReference>
<keyword evidence="12" id="KW-1185">Reference proteome</keyword>
<organism evidence="11 12">
    <name type="scientific">Microbacterium invictum</name>
    <dbReference type="NCBI Taxonomy" id="515415"/>
    <lineage>
        <taxon>Bacteria</taxon>
        <taxon>Bacillati</taxon>
        <taxon>Actinomycetota</taxon>
        <taxon>Actinomycetes</taxon>
        <taxon>Micrococcales</taxon>
        <taxon>Microbacteriaceae</taxon>
        <taxon>Microbacterium</taxon>
    </lineage>
</organism>
<evidence type="ECO:0000256" key="9">
    <source>
        <dbReference type="SAM" id="MobiDB-lite"/>
    </source>
</evidence>
<feature type="domain" description="PASTA" evidence="10">
    <location>
        <begin position="835"/>
        <end position="901"/>
    </location>
</feature>
<evidence type="ECO:0000313" key="12">
    <source>
        <dbReference type="Proteomes" id="UP001324533"/>
    </source>
</evidence>
<evidence type="ECO:0000256" key="6">
    <source>
        <dbReference type="ARBA" id="ARBA00023268"/>
    </source>
</evidence>
<dbReference type="InterPro" id="IPR012338">
    <property type="entry name" value="Beta-lactam/transpept-like"/>
</dbReference>
<evidence type="ECO:0000256" key="7">
    <source>
        <dbReference type="ARBA" id="ARBA00034000"/>
    </source>
</evidence>
<evidence type="ECO:0000259" key="10">
    <source>
        <dbReference type="PROSITE" id="PS51178"/>
    </source>
</evidence>
<evidence type="ECO:0000256" key="2">
    <source>
        <dbReference type="ARBA" id="ARBA00022670"/>
    </source>
</evidence>
<dbReference type="Pfam" id="PF00912">
    <property type="entry name" value="Transgly"/>
    <property type="match status" value="1"/>
</dbReference>
<dbReference type="InterPro" id="IPR036950">
    <property type="entry name" value="PBP_transglycosylase"/>
</dbReference>
<gene>
    <name evidence="11" type="ORF">T9R20_05915</name>
</gene>
<keyword evidence="2" id="KW-0645">Protease</keyword>
<keyword evidence="6" id="KW-0511">Multifunctional enzyme</keyword>
<evidence type="ECO:0000313" key="11">
    <source>
        <dbReference type="EMBL" id="WQB71494.1"/>
    </source>
</evidence>
<evidence type="ECO:0000256" key="5">
    <source>
        <dbReference type="ARBA" id="ARBA00022801"/>
    </source>
</evidence>
<reference evidence="11 12" key="1">
    <citation type="submission" date="2023-06" db="EMBL/GenBank/DDBJ databases">
        <title>Rock-solubilizing bacteria, Microbacterium invictum, promotes re-establishment of vegetation in rocky wasteland by accelerating rock bio-weathering and reshaping soil bacterial community.</title>
        <authorList>
            <person name="Liu C."/>
        </authorList>
    </citation>
    <scope>NUCLEOTIDE SEQUENCE [LARGE SCALE GENOMIC DNA]</scope>
    <source>
        <strain evidence="11 12">X-18</strain>
    </source>
</reference>
<dbReference type="InterPro" id="IPR050396">
    <property type="entry name" value="Glycosyltr_51/Transpeptidase"/>
</dbReference>
<name>A0ABZ0VEC2_9MICO</name>
<dbReference type="SUPFAM" id="SSF53955">
    <property type="entry name" value="Lysozyme-like"/>
    <property type="match status" value="1"/>
</dbReference>
<dbReference type="RefSeq" id="WP_322411611.1">
    <property type="nucleotide sequence ID" value="NZ_CP139779.1"/>
</dbReference>
<keyword evidence="4" id="KW-0808">Transferase</keyword>
<keyword evidence="1" id="KW-0121">Carboxypeptidase</keyword>
<dbReference type="InterPro" id="IPR023346">
    <property type="entry name" value="Lysozyme-like_dom_sf"/>
</dbReference>
<comment type="catalytic activity">
    <reaction evidence="7">
        <text>Preferential cleavage: (Ac)2-L-Lys-D-Ala-|-D-Ala. Also transpeptidation of peptidyl-alanyl moieties that are N-acyl substituents of D-alanine.</text>
        <dbReference type="EC" id="3.4.16.4"/>
    </reaction>
</comment>
<dbReference type="Proteomes" id="UP001324533">
    <property type="component" value="Chromosome"/>
</dbReference>
<dbReference type="InterPro" id="IPR001460">
    <property type="entry name" value="PCN-bd_Tpept"/>
</dbReference>
<evidence type="ECO:0000256" key="3">
    <source>
        <dbReference type="ARBA" id="ARBA00022676"/>
    </source>
</evidence>
<evidence type="ECO:0000256" key="8">
    <source>
        <dbReference type="ARBA" id="ARBA00049902"/>
    </source>
</evidence>
<dbReference type="SUPFAM" id="SSF56601">
    <property type="entry name" value="beta-lactamase/transpeptidase-like"/>
    <property type="match status" value="1"/>
</dbReference>
<dbReference type="CDD" id="cd06577">
    <property type="entry name" value="PASTA_pknB"/>
    <property type="match status" value="1"/>
</dbReference>
<accession>A0ABZ0VEC2</accession>
<dbReference type="PANTHER" id="PTHR32282:SF33">
    <property type="entry name" value="PEPTIDOGLYCAN GLYCOSYLTRANSFERASE"/>
    <property type="match status" value="1"/>
</dbReference>
<dbReference type="EMBL" id="CP139779">
    <property type="protein sequence ID" value="WQB71494.1"/>
    <property type="molecule type" value="Genomic_DNA"/>
</dbReference>
<dbReference type="Pfam" id="PF00905">
    <property type="entry name" value="Transpeptidase"/>
    <property type="match status" value="1"/>
</dbReference>
<comment type="catalytic activity">
    <reaction evidence="8">
        <text>[GlcNAc-(1-&gt;4)-Mur2Ac(oyl-L-Ala-gamma-D-Glu-L-Lys-D-Ala-D-Ala)](n)-di-trans,octa-cis-undecaprenyl diphosphate + beta-D-GlcNAc-(1-&gt;4)-Mur2Ac(oyl-L-Ala-gamma-D-Glu-L-Lys-D-Ala-D-Ala)-di-trans,octa-cis-undecaprenyl diphosphate = [GlcNAc-(1-&gt;4)-Mur2Ac(oyl-L-Ala-gamma-D-Glu-L-Lys-D-Ala-D-Ala)](n+1)-di-trans,octa-cis-undecaprenyl diphosphate + di-trans,octa-cis-undecaprenyl diphosphate + H(+)</text>
        <dbReference type="Rhea" id="RHEA:23708"/>
        <dbReference type="Rhea" id="RHEA-COMP:9602"/>
        <dbReference type="Rhea" id="RHEA-COMP:9603"/>
        <dbReference type="ChEBI" id="CHEBI:15378"/>
        <dbReference type="ChEBI" id="CHEBI:58405"/>
        <dbReference type="ChEBI" id="CHEBI:60033"/>
        <dbReference type="ChEBI" id="CHEBI:78435"/>
        <dbReference type="EC" id="2.4.99.28"/>
    </reaction>
</comment>
<evidence type="ECO:0000256" key="1">
    <source>
        <dbReference type="ARBA" id="ARBA00022645"/>
    </source>
</evidence>
<evidence type="ECO:0000256" key="4">
    <source>
        <dbReference type="ARBA" id="ARBA00022679"/>
    </source>
</evidence>
<dbReference type="InterPro" id="IPR001264">
    <property type="entry name" value="Glyco_trans_51"/>
</dbReference>
<feature type="region of interest" description="Disordered" evidence="9">
    <location>
        <begin position="273"/>
        <end position="293"/>
    </location>
</feature>
<dbReference type="PANTHER" id="PTHR32282">
    <property type="entry name" value="BINDING PROTEIN TRANSPEPTIDASE, PUTATIVE-RELATED"/>
    <property type="match status" value="1"/>
</dbReference>
<dbReference type="Gene3D" id="1.10.3810.10">
    <property type="entry name" value="Biosynthetic peptidoglycan transglycosylase-like"/>
    <property type="match status" value="1"/>
</dbReference>
<feature type="domain" description="PASTA" evidence="10">
    <location>
        <begin position="770"/>
        <end position="834"/>
    </location>
</feature>
<dbReference type="Gene3D" id="3.30.10.20">
    <property type="match status" value="2"/>
</dbReference>
<dbReference type="InterPro" id="IPR005543">
    <property type="entry name" value="PASTA_dom"/>
</dbReference>
<proteinExistence type="predicted"/>
<protein>
    <submittedName>
        <fullName evidence="11">Transglycosylase domain-containing protein</fullName>
    </submittedName>
</protein>